<gene>
    <name evidence="2" type="ORF">EVJ58_g3083</name>
</gene>
<dbReference type="Proteomes" id="UP000298390">
    <property type="component" value="Unassembled WGS sequence"/>
</dbReference>
<evidence type="ECO:0000313" key="3">
    <source>
        <dbReference type="Proteomes" id="UP000298390"/>
    </source>
</evidence>
<organism evidence="2 3">
    <name type="scientific">Rhodofomes roseus</name>
    <dbReference type="NCBI Taxonomy" id="34475"/>
    <lineage>
        <taxon>Eukaryota</taxon>
        <taxon>Fungi</taxon>
        <taxon>Dikarya</taxon>
        <taxon>Basidiomycota</taxon>
        <taxon>Agaricomycotina</taxon>
        <taxon>Agaricomycetes</taxon>
        <taxon>Polyporales</taxon>
        <taxon>Rhodofomes</taxon>
    </lineage>
</organism>
<feature type="compositionally biased region" description="Acidic residues" evidence="1">
    <location>
        <begin position="44"/>
        <end position="59"/>
    </location>
</feature>
<evidence type="ECO:0000313" key="2">
    <source>
        <dbReference type="EMBL" id="TFY63717.1"/>
    </source>
</evidence>
<sequence>MEPSTVAEQRATAVAKLKRAASLPRMKDGRRPPMHVEAVSEGERMEDDGRADEEMEDESDVRRGVAGGRVGPRAWDRSGGGGEGRGHTATATTRDPSAVGKAVGEHADSLEAEIPLADALTDLQGHEEQGDETLATRQLRQPYKRVFRGRVLSLCARRGCASVTSSSLAYTVSGVYAASFAAARIPAVQARHATTDTSAHAQ</sequence>
<dbReference type="AlphaFoldDB" id="A0A4Y9YPV6"/>
<feature type="region of interest" description="Disordered" evidence="1">
    <location>
        <begin position="18"/>
        <end position="99"/>
    </location>
</feature>
<protein>
    <submittedName>
        <fullName evidence="2">Uncharacterized protein</fullName>
    </submittedName>
</protein>
<accession>A0A4Y9YPV6</accession>
<evidence type="ECO:0000256" key="1">
    <source>
        <dbReference type="SAM" id="MobiDB-lite"/>
    </source>
</evidence>
<comment type="caution">
    <text evidence="2">The sequence shown here is derived from an EMBL/GenBank/DDBJ whole genome shotgun (WGS) entry which is preliminary data.</text>
</comment>
<dbReference type="STRING" id="34475.A0A4Y9YPV6"/>
<name>A0A4Y9YPV6_9APHY</name>
<dbReference type="EMBL" id="SEKV01000121">
    <property type="protein sequence ID" value="TFY63717.1"/>
    <property type="molecule type" value="Genomic_DNA"/>
</dbReference>
<proteinExistence type="predicted"/>
<reference evidence="2 3" key="1">
    <citation type="submission" date="2019-01" db="EMBL/GenBank/DDBJ databases">
        <title>Genome sequencing of the rare red list fungi Fomitopsis rosea.</title>
        <authorList>
            <person name="Buettner E."/>
            <person name="Kellner H."/>
        </authorList>
    </citation>
    <scope>NUCLEOTIDE SEQUENCE [LARGE SCALE GENOMIC DNA]</scope>
    <source>
        <strain evidence="2 3">DSM 105464</strain>
    </source>
</reference>